<evidence type="ECO:0000313" key="2">
    <source>
        <dbReference type="EMBL" id="QSX77214.1"/>
    </source>
</evidence>
<dbReference type="EMBL" id="CP071518">
    <property type="protein sequence ID" value="QSX77214.1"/>
    <property type="molecule type" value="Genomic_DNA"/>
</dbReference>
<proteinExistence type="predicted"/>
<reference evidence="2 3" key="1">
    <citation type="submission" date="2021-03" db="EMBL/GenBank/DDBJ databases">
        <title>Lysobacter sp. nov. isolated from soil of gangwondo yeongwol, south Korea.</title>
        <authorList>
            <person name="Kim K.R."/>
            <person name="Kim K.H."/>
            <person name="Jeon C.O."/>
        </authorList>
    </citation>
    <scope>NUCLEOTIDE SEQUENCE [LARGE SCALE GENOMIC DNA]</scope>
    <source>
        <strain evidence="2 3">R19</strain>
    </source>
</reference>
<name>A0A975ARN5_9GAMM</name>
<sequence length="354" mass="37414">MKAPARPGRLSTQAARLAAAIALTAWLPASAATPVHRQFADWTVTCDNGLRCVALGAEEDGGRLLSIERDAGPHAAPRVELIGAAGGFVDATPLRFPAPAWSTDDAGDFQSPTTSDLAATQRFIDAIRNGRRLRPGADAQDGGIPLRGLSAALLLIDELQGRLDTRGALLRRGERGDERVPAAPALPVLQAAPPPAPLADADATALVATVRRLQADTLAQEDCYEATVLDQAWALTDTQALVQVGCLMGAYQGSGLLFQVARRDASSARRLQLPSVPGEPAMTMLTSADYDPATGQLAHYAKGRGLGDCGETAQWIFDGKRFQLAQYASMERCAGAHADHWPTRWRSRVAGGTP</sequence>
<feature type="signal peptide" evidence="1">
    <location>
        <begin position="1"/>
        <end position="31"/>
    </location>
</feature>
<dbReference type="RefSeq" id="WP_200611801.1">
    <property type="nucleotide sequence ID" value="NZ_CP071518.1"/>
</dbReference>
<organism evidence="2 3">
    <name type="scientific">Agrilutibacter solisilvae</name>
    <dbReference type="NCBI Taxonomy" id="2763317"/>
    <lineage>
        <taxon>Bacteria</taxon>
        <taxon>Pseudomonadati</taxon>
        <taxon>Pseudomonadota</taxon>
        <taxon>Gammaproteobacteria</taxon>
        <taxon>Lysobacterales</taxon>
        <taxon>Lysobacteraceae</taxon>
        <taxon>Agrilutibacter</taxon>
    </lineage>
</organism>
<dbReference type="Proteomes" id="UP000639274">
    <property type="component" value="Chromosome"/>
</dbReference>
<keyword evidence="3" id="KW-1185">Reference proteome</keyword>
<evidence type="ECO:0000313" key="3">
    <source>
        <dbReference type="Proteomes" id="UP000639274"/>
    </source>
</evidence>
<feature type="chain" id="PRO_5037538306" evidence="1">
    <location>
        <begin position="32"/>
        <end position="354"/>
    </location>
</feature>
<evidence type="ECO:0000256" key="1">
    <source>
        <dbReference type="SAM" id="SignalP"/>
    </source>
</evidence>
<keyword evidence="1" id="KW-0732">Signal</keyword>
<dbReference type="KEGG" id="lsf:I8J32_010420"/>
<dbReference type="Pfam" id="PF06674">
    <property type="entry name" value="DUF1176"/>
    <property type="match status" value="1"/>
</dbReference>
<dbReference type="AlphaFoldDB" id="A0A975ARN5"/>
<gene>
    <name evidence="2" type="ORF">I8J32_010420</name>
</gene>
<protein>
    <submittedName>
        <fullName evidence="2">DUF1176 domain-containing protein</fullName>
    </submittedName>
</protein>
<accession>A0A975ARN5</accession>
<dbReference type="InterPro" id="IPR009560">
    <property type="entry name" value="DUF1176"/>
</dbReference>